<evidence type="ECO:0000313" key="4">
    <source>
        <dbReference type="EMBL" id="GAA2172579.1"/>
    </source>
</evidence>
<evidence type="ECO:0000313" key="5">
    <source>
        <dbReference type="Proteomes" id="UP001501599"/>
    </source>
</evidence>
<proteinExistence type="inferred from homology"/>
<dbReference type="Pfam" id="PF00501">
    <property type="entry name" value="AMP-binding"/>
    <property type="match status" value="1"/>
</dbReference>
<name>A0ABP5MDD1_9MICO</name>
<reference evidence="5" key="1">
    <citation type="journal article" date="2019" name="Int. J. Syst. Evol. Microbiol.">
        <title>The Global Catalogue of Microorganisms (GCM) 10K type strain sequencing project: providing services to taxonomists for standard genome sequencing and annotation.</title>
        <authorList>
            <consortium name="The Broad Institute Genomics Platform"/>
            <consortium name="The Broad Institute Genome Sequencing Center for Infectious Disease"/>
            <person name="Wu L."/>
            <person name="Ma J."/>
        </authorList>
    </citation>
    <scope>NUCLEOTIDE SEQUENCE [LARGE SCALE GENOMIC DNA]</scope>
    <source>
        <strain evidence="5">JCM 16026</strain>
    </source>
</reference>
<dbReference type="PANTHER" id="PTHR43201:SF5">
    <property type="entry name" value="MEDIUM-CHAIN ACYL-COA LIGASE ACSF2, MITOCHONDRIAL"/>
    <property type="match status" value="1"/>
</dbReference>
<dbReference type="SUPFAM" id="SSF56801">
    <property type="entry name" value="Acetyl-CoA synthetase-like"/>
    <property type="match status" value="1"/>
</dbReference>
<dbReference type="InterPro" id="IPR000873">
    <property type="entry name" value="AMP-dep_synth/lig_dom"/>
</dbReference>
<dbReference type="PANTHER" id="PTHR43201">
    <property type="entry name" value="ACYL-COA SYNTHETASE"/>
    <property type="match status" value="1"/>
</dbReference>
<evidence type="ECO:0000259" key="3">
    <source>
        <dbReference type="Pfam" id="PF00501"/>
    </source>
</evidence>
<dbReference type="Proteomes" id="UP001501599">
    <property type="component" value="Unassembled WGS sequence"/>
</dbReference>
<dbReference type="InterPro" id="IPR042099">
    <property type="entry name" value="ANL_N_sf"/>
</dbReference>
<protein>
    <recommendedName>
        <fullName evidence="3">AMP-dependent synthetase/ligase domain-containing protein</fullName>
    </recommendedName>
</protein>
<dbReference type="EMBL" id="BAAAQT010000005">
    <property type="protein sequence ID" value="GAA2172579.1"/>
    <property type="molecule type" value="Genomic_DNA"/>
</dbReference>
<sequence length="396" mass="42025">MASSPGVYAASMRLRLSPRDVGVLVRATSRRGPTLAALAEAAAARFRDRTALVVGDRSWSFAELWRRAERLAGVWHRESLDGPRTVVVACEGAGLVVSLLAGSRLGLDVWLAHPGRVAALEHVIPDDALLVHEEDAPAWHRGPTMPAEQALARSDEEGGPLADTSRRGRLVLMTAGTTGTPVPHVARQFSVWGLRQLRSLHERIGIASTDTVLACWPLHQGNGVQLVAASLLTGATLVAAPRSRPHTRVRLLLERGATMLSGTPTQLGRLLDHLAETGETPPPVRRIVSGSEPLDARLVARLHDAWGPIVCNAYGTTETGTVTVASPDEVVAHPGTVGRAIPGTQAGIVGHPTGEQAEGRVWVRGAGRTIITDDRGRMDDGRLTILGRMPAGPDGD</sequence>
<keyword evidence="2" id="KW-0436">Ligase</keyword>
<feature type="domain" description="AMP-dependent synthetase/ligase" evidence="3">
    <location>
        <begin position="40"/>
        <end position="367"/>
    </location>
</feature>
<accession>A0ABP5MDD1</accession>
<comment type="similarity">
    <text evidence="1">Belongs to the ATP-dependent AMP-binding enzyme family.</text>
</comment>
<organism evidence="4 5">
    <name type="scientific">Agrococcus versicolor</name>
    <dbReference type="NCBI Taxonomy" id="501482"/>
    <lineage>
        <taxon>Bacteria</taxon>
        <taxon>Bacillati</taxon>
        <taxon>Actinomycetota</taxon>
        <taxon>Actinomycetes</taxon>
        <taxon>Micrococcales</taxon>
        <taxon>Microbacteriaceae</taxon>
        <taxon>Agrococcus</taxon>
    </lineage>
</organism>
<evidence type="ECO:0000256" key="2">
    <source>
        <dbReference type="ARBA" id="ARBA00022598"/>
    </source>
</evidence>
<dbReference type="Gene3D" id="3.40.50.12780">
    <property type="entry name" value="N-terminal domain of ligase-like"/>
    <property type="match status" value="1"/>
</dbReference>
<comment type="caution">
    <text evidence="4">The sequence shown here is derived from an EMBL/GenBank/DDBJ whole genome shotgun (WGS) entry which is preliminary data.</text>
</comment>
<gene>
    <name evidence="4" type="ORF">GCM10009846_11100</name>
</gene>
<keyword evidence="5" id="KW-1185">Reference proteome</keyword>
<evidence type="ECO:0000256" key="1">
    <source>
        <dbReference type="ARBA" id="ARBA00006432"/>
    </source>
</evidence>